<dbReference type="KEGG" id="chyd:H4K34_14730"/>
<dbReference type="Pfam" id="PF07610">
    <property type="entry name" value="DUF1573"/>
    <property type="match status" value="1"/>
</dbReference>
<proteinExistence type="predicted"/>
<feature type="chain" id="PRO_5028866670" evidence="1">
    <location>
        <begin position="20"/>
        <end position="147"/>
    </location>
</feature>
<evidence type="ECO:0000256" key="1">
    <source>
        <dbReference type="SAM" id="SignalP"/>
    </source>
</evidence>
<dbReference type="RefSeq" id="WP_210758153.1">
    <property type="nucleotide sequence ID" value="NZ_CP060139.1"/>
</dbReference>
<dbReference type="Gene3D" id="2.60.40.10">
    <property type="entry name" value="Immunoglobulins"/>
    <property type="match status" value="1"/>
</dbReference>
<evidence type="ECO:0000313" key="2">
    <source>
        <dbReference type="EMBL" id="QNR23620.1"/>
    </source>
</evidence>
<evidence type="ECO:0000313" key="3">
    <source>
        <dbReference type="Proteomes" id="UP000516305"/>
    </source>
</evidence>
<name>A0A7H0VD22_9FLAO</name>
<dbReference type="PANTHER" id="PTHR37833:SF1">
    <property type="entry name" value="SIGNAL PEPTIDE PROTEIN"/>
    <property type="match status" value="1"/>
</dbReference>
<dbReference type="Proteomes" id="UP000516305">
    <property type="component" value="Chromosome"/>
</dbReference>
<keyword evidence="1" id="KW-0732">Signal</keyword>
<dbReference type="InterPro" id="IPR013783">
    <property type="entry name" value="Ig-like_fold"/>
</dbReference>
<dbReference type="PANTHER" id="PTHR37833">
    <property type="entry name" value="LIPOPROTEIN-RELATED"/>
    <property type="match status" value="1"/>
</dbReference>
<accession>A0A7H0VD22</accession>
<dbReference type="AlphaFoldDB" id="A0A7H0VD22"/>
<protein>
    <submittedName>
        <fullName evidence="2">DUF1573 domain-containing protein</fullName>
    </submittedName>
</protein>
<keyword evidence="3" id="KW-1185">Reference proteome</keyword>
<reference evidence="2 3" key="1">
    <citation type="submission" date="2020-08" db="EMBL/GenBank/DDBJ databases">
        <title>Croceimicrobium hydrocarbonivorans gen. nov., sp. nov., a novel marine bacterium isolated from a bacterial consortium that degrades polyethylene terephthalate.</title>
        <authorList>
            <person name="Liu R."/>
        </authorList>
    </citation>
    <scope>NUCLEOTIDE SEQUENCE [LARGE SCALE GENOMIC DNA]</scope>
    <source>
        <strain evidence="2 3">A20-9</strain>
    </source>
</reference>
<dbReference type="InterPro" id="IPR011467">
    <property type="entry name" value="DUF1573"/>
</dbReference>
<sequence>MRQLITTLAVAFFGFTAMAQEQPENPNAATIDFETEVVDYGTVEKGANGEREFKFTNNGKEPLIITSARGSCGCTVPSWPKEPIAPGESAVIKVKYDTQRVGPINKSVTVNSNSKTPVKVLRIKGKVVKPEEVKTTPEKEKSTMMAK</sequence>
<gene>
    <name evidence="2" type="ORF">H4K34_14730</name>
</gene>
<dbReference type="EMBL" id="CP060139">
    <property type="protein sequence ID" value="QNR23620.1"/>
    <property type="molecule type" value="Genomic_DNA"/>
</dbReference>
<organism evidence="2 3">
    <name type="scientific">Croceimicrobium hydrocarbonivorans</name>
    <dbReference type="NCBI Taxonomy" id="2761580"/>
    <lineage>
        <taxon>Bacteria</taxon>
        <taxon>Pseudomonadati</taxon>
        <taxon>Bacteroidota</taxon>
        <taxon>Flavobacteriia</taxon>
        <taxon>Flavobacteriales</taxon>
        <taxon>Owenweeksiaceae</taxon>
        <taxon>Croceimicrobium</taxon>
    </lineage>
</organism>
<feature type="signal peptide" evidence="1">
    <location>
        <begin position="1"/>
        <end position="19"/>
    </location>
</feature>